<sequence>MRMTEEGYAELMKKRIGWKPGSIIATGNTVRAGNELVREQPGEATPNPGHPAPRPQPGKKRSAAAQMRTERQALQKATGEVVRKESQIEILFAQQIQFLQLPKPKRNYLFNRPRKQELDFAWLDQKLAVEVQGMVHRIKKTFKADIEKRAIALLAGWRILEVGGDEIRSGQASKWLQQLMAQDVDKELGATRPTAQGSAK</sequence>
<reference evidence="2" key="1">
    <citation type="submission" date="2020-05" db="EMBL/GenBank/DDBJ databases">
        <authorList>
            <person name="Chiriac C."/>
            <person name="Salcher M."/>
            <person name="Ghai R."/>
            <person name="Kavagutti S V."/>
        </authorList>
    </citation>
    <scope>NUCLEOTIDE SEQUENCE</scope>
</reference>
<evidence type="ECO:0008006" key="3">
    <source>
        <dbReference type="Google" id="ProtNLM"/>
    </source>
</evidence>
<accession>A0A6J5TAG9</accession>
<dbReference type="Gene3D" id="3.40.960.10">
    <property type="entry name" value="VSR Endonuclease"/>
    <property type="match status" value="1"/>
</dbReference>
<evidence type="ECO:0000313" key="2">
    <source>
        <dbReference type="EMBL" id="CAB4223457.1"/>
    </source>
</evidence>
<protein>
    <recommendedName>
        <fullName evidence="3">DUF559 domain-containing protein</fullName>
    </recommendedName>
</protein>
<proteinExistence type="predicted"/>
<organism evidence="2">
    <name type="scientific">uncultured Caudovirales phage</name>
    <dbReference type="NCBI Taxonomy" id="2100421"/>
    <lineage>
        <taxon>Viruses</taxon>
        <taxon>Duplodnaviria</taxon>
        <taxon>Heunggongvirae</taxon>
        <taxon>Uroviricota</taxon>
        <taxon>Caudoviricetes</taxon>
        <taxon>Peduoviridae</taxon>
        <taxon>Maltschvirus</taxon>
        <taxon>Maltschvirus maltsch</taxon>
    </lineage>
</organism>
<feature type="region of interest" description="Disordered" evidence="1">
    <location>
        <begin position="29"/>
        <end position="69"/>
    </location>
</feature>
<evidence type="ECO:0000256" key="1">
    <source>
        <dbReference type="SAM" id="MobiDB-lite"/>
    </source>
</evidence>
<gene>
    <name evidence="2" type="ORF">UFOVP1670_60</name>
</gene>
<dbReference type="EMBL" id="LR797531">
    <property type="protein sequence ID" value="CAB4223457.1"/>
    <property type="molecule type" value="Genomic_DNA"/>
</dbReference>
<name>A0A6J5TAG9_9CAUD</name>